<dbReference type="Pfam" id="PF20567">
    <property type="entry name" value="DUF6776"/>
    <property type="match status" value="1"/>
</dbReference>
<keyword evidence="3" id="KW-1185">Reference proteome</keyword>
<feature type="coiled-coil region" evidence="1">
    <location>
        <begin position="28"/>
        <end position="101"/>
    </location>
</feature>
<dbReference type="OrthoDB" id="8585321at2"/>
<protein>
    <submittedName>
        <fullName evidence="2">Uncharacterized protein</fullName>
    </submittedName>
</protein>
<evidence type="ECO:0000313" key="2">
    <source>
        <dbReference type="EMBL" id="KGF31433.1"/>
    </source>
</evidence>
<dbReference type="GeneID" id="93427056"/>
<dbReference type="RefSeq" id="WP_018025615.1">
    <property type="nucleotide sequence ID" value="NZ_JRNI01000014.1"/>
</dbReference>
<dbReference type="Proteomes" id="UP000029629">
    <property type="component" value="Unassembled WGS sequence"/>
</dbReference>
<accession>A0A095Z9W3</accession>
<keyword evidence="1" id="KW-0175">Coiled coil</keyword>
<name>A0A095Z9W3_9BURK</name>
<dbReference type="EMBL" id="JRNI01000014">
    <property type="protein sequence ID" value="KGF31433.1"/>
    <property type="molecule type" value="Genomic_DNA"/>
</dbReference>
<dbReference type="InterPro" id="IPR046703">
    <property type="entry name" value="DUF6776"/>
</dbReference>
<evidence type="ECO:0000256" key="1">
    <source>
        <dbReference type="SAM" id="Coils"/>
    </source>
</evidence>
<gene>
    <name evidence="2" type="ORF">HMPREF2130_03765</name>
</gene>
<proteinExistence type="predicted"/>
<organism evidence="2 3">
    <name type="scientific">Oligella urethralis DNF00040</name>
    <dbReference type="NCBI Taxonomy" id="1401065"/>
    <lineage>
        <taxon>Bacteria</taxon>
        <taxon>Pseudomonadati</taxon>
        <taxon>Pseudomonadota</taxon>
        <taxon>Betaproteobacteria</taxon>
        <taxon>Burkholderiales</taxon>
        <taxon>Alcaligenaceae</taxon>
        <taxon>Oligella</taxon>
    </lineage>
</organism>
<dbReference type="eggNOG" id="ENOG502Z8KI">
    <property type="taxonomic scope" value="Bacteria"/>
</dbReference>
<sequence length="247" mass="27284">MLARVFLLLLGVAIGGGLTFYQQRAEHLRELDQLQLSLEERFQQANEQATINLQALEHQYNEQKAKALLDNAMIAQYSREIVRLNDELTRLNGELAFYEEMIPAGPDGAISLRAFEAQQEGRYISFKLMLSVSGRGLQQPFVGRLQFTAQGERDGKPQTITLYPEVVPSVATSSDSGSLIGSIAQAGAETKGADLKSAQMSPILELNFSRIQRREGLLAIPFGFTPKEITLKVLEGKSVKLSKTISL</sequence>
<comment type="caution">
    <text evidence="2">The sequence shown here is derived from an EMBL/GenBank/DDBJ whole genome shotgun (WGS) entry which is preliminary data.</text>
</comment>
<reference evidence="2 3" key="1">
    <citation type="submission" date="2014-07" db="EMBL/GenBank/DDBJ databases">
        <authorList>
            <person name="McCorrison J."/>
            <person name="Sanka R."/>
            <person name="Torralba M."/>
            <person name="Gillis M."/>
            <person name="Haft D.H."/>
            <person name="Methe B."/>
            <person name="Sutton G."/>
            <person name="Nelson K.E."/>
        </authorList>
    </citation>
    <scope>NUCLEOTIDE SEQUENCE [LARGE SCALE GENOMIC DNA]</scope>
    <source>
        <strain evidence="2 3">DNF00040</strain>
    </source>
</reference>
<dbReference type="AlphaFoldDB" id="A0A095Z9W3"/>
<evidence type="ECO:0000313" key="3">
    <source>
        <dbReference type="Proteomes" id="UP000029629"/>
    </source>
</evidence>